<reference evidence="2" key="1">
    <citation type="submission" date="2019-08" db="EMBL/GenBank/DDBJ databases">
        <authorList>
            <person name="Kucharzyk K."/>
            <person name="Murdoch R.W."/>
            <person name="Higgins S."/>
            <person name="Loffler F."/>
        </authorList>
    </citation>
    <scope>NUCLEOTIDE SEQUENCE</scope>
</reference>
<dbReference type="EMBL" id="VSSQ01061773">
    <property type="protein sequence ID" value="MPN15064.1"/>
    <property type="molecule type" value="Genomic_DNA"/>
</dbReference>
<gene>
    <name evidence="2" type="ORF">SDC9_162393</name>
</gene>
<keyword evidence="1" id="KW-1133">Transmembrane helix</keyword>
<name>A0A645FS96_9ZZZZ</name>
<evidence type="ECO:0000313" key="2">
    <source>
        <dbReference type="EMBL" id="MPN15064.1"/>
    </source>
</evidence>
<sequence length="119" mass="13344">MANVYPKKYDKSANVCSLHPSGFFLFAMMYLTMIFRVRPAMRYLKQEPKLRRDNDVKAKRAHCAAAAADDGADFTGLRPGDGRKQLEPTTCGFRYGRISAFTFFGGEFNIQVAGYRAGT</sequence>
<organism evidence="2">
    <name type="scientific">bioreactor metagenome</name>
    <dbReference type="NCBI Taxonomy" id="1076179"/>
    <lineage>
        <taxon>unclassified sequences</taxon>
        <taxon>metagenomes</taxon>
        <taxon>ecological metagenomes</taxon>
    </lineage>
</organism>
<comment type="caution">
    <text evidence="2">The sequence shown here is derived from an EMBL/GenBank/DDBJ whole genome shotgun (WGS) entry which is preliminary data.</text>
</comment>
<dbReference type="AlphaFoldDB" id="A0A645FS96"/>
<protein>
    <submittedName>
        <fullName evidence="2">Uncharacterized protein</fullName>
    </submittedName>
</protein>
<keyword evidence="1" id="KW-0812">Transmembrane</keyword>
<evidence type="ECO:0000256" key="1">
    <source>
        <dbReference type="SAM" id="Phobius"/>
    </source>
</evidence>
<accession>A0A645FS96</accession>
<keyword evidence="1" id="KW-0472">Membrane</keyword>
<proteinExistence type="predicted"/>
<feature type="transmembrane region" description="Helical" evidence="1">
    <location>
        <begin position="20"/>
        <end position="37"/>
    </location>
</feature>